<evidence type="ECO:0000256" key="4">
    <source>
        <dbReference type="ARBA" id="ARBA00023125"/>
    </source>
</evidence>
<dbReference type="InterPro" id="IPR004839">
    <property type="entry name" value="Aminotransferase_I/II_large"/>
</dbReference>
<dbReference type="OrthoDB" id="9804020at2"/>
<reference evidence="7 8" key="1">
    <citation type="submission" date="2018-06" db="EMBL/GenBank/DDBJ databases">
        <title>Nitrincola tibetense sp. nov., isolated from Lake XuguoCo on Tibetan Plateau.</title>
        <authorList>
            <person name="Xing P."/>
        </authorList>
    </citation>
    <scope>NUCLEOTIDE SEQUENCE [LARGE SCALE GENOMIC DNA]</scope>
    <source>
        <strain evidence="8">xg18</strain>
    </source>
</reference>
<dbReference type="Gene3D" id="3.90.1150.10">
    <property type="entry name" value="Aspartate Aminotransferase, domain 1"/>
    <property type="match status" value="1"/>
</dbReference>
<proteinExistence type="inferred from homology"/>
<dbReference type="SUPFAM" id="SSF53383">
    <property type="entry name" value="PLP-dependent transferases"/>
    <property type="match status" value="1"/>
</dbReference>
<accession>A0A364NNC9</accession>
<dbReference type="InterPro" id="IPR036388">
    <property type="entry name" value="WH-like_DNA-bd_sf"/>
</dbReference>
<dbReference type="Pfam" id="PF00155">
    <property type="entry name" value="Aminotran_1_2"/>
    <property type="match status" value="1"/>
</dbReference>
<evidence type="ECO:0000256" key="3">
    <source>
        <dbReference type="ARBA" id="ARBA00023015"/>
    </source>
</evidence>
<keyword evidence="3" id="KW-0805">Transcription regulation</keyword>
<name>A0A364NNC9_9GAMM</name>
<evidence type="ECO:0000313" key="8">
    <source>
        <dbReference type="Proteomes" id="UP000250744"/>
    </source>
</evidence>
<keyword evidence="4" id="KW-0238">DNA-binding</keyword>
<evidence type="ECO:0000259" key="6">
    <source>
        <dbReference type="PROSITE" id="PS50949"/>
    </source>
</evidence>
<dbReference type="SUPFAM" id="SSF46785">
    <property type="entry name" value="Winged helix' DNA-binding domain"/>
    <property type="match status" value="1"/>
</dbReference>
<dbReference type="CDD" id="cd00609">
    <property type="entry name" value="AAT_like"/>
    <property type="match status" value="1"/>
</dbReference>
<dbReference type="Pfam" id="PF00392">
    <property type="entry name" value="GntR"/>
    <property type="match status" value="1"/>
</dbReference>
<keyword evidence="5" id="KW-0804">Transcription</keyword>
<evidence type="ECO:0000256" key="2">
    <source>
        <dbReference type="ARBA" id="ARBA00022898"/>
    </source>
</evidence>
<dbReference type="PANTHER" id="PTHR46577:SF1">
    <property type="entry name" value="HTH-TYPE TRANSCRIPTIONAL REGULATORY PROTEIN GABR"/>
    <property type="match status" value="1"/>
</dbReference>
<dbReference type="GO" id="GO:0003677">
    <property type="term" value="F:DNA binding"/>
    <property type="evidence" value="ECO:0007669"/>
    <property type="project" value="UniProtKB-KW"/>
</dbReference>
<protein>
    <submittedName>
        <fullName evidence="7">PLP-dependent aminotransferase family protein</fullName>
    </submittedName>
</protein>
<dbReference type="PANTHER" id="PTHR46577">
    <property type="entry name" value="HTH-TYPE TRANSCRIPTIONAL REGULATORY PROTEIN GABR"/>
    <property type="match status" value="1"/>
</dbReference>
<comment type="caution">
    <text evidence="7">The sequence shown here is derived from an EMBL/GenBank/DDBJ whole genome shotgun (WGS) entry which is preliminary data.</text>
</comment>
<keyword evidence="2" id="KW-0663">Pyridoxal phosphate</keyword>
<comment type="similarity">
    <text evidence="1">In the C-terminal section; belongs to the class-I pyridoxal-phosphate-dependent aminotransferase family.</text>
</comment>
<dbReference type="InterPro" id="IPR015422">
    <property type="entry name" value="PyrdxlP-dep_Trfase_small"/>
</dbReference>
<dbReference type="GO" id="GO:0003700">
    <property type="term" value="F:DNA-binding transcription factor activity"/>
    <property type="evidence" value="ECO:0007669"/>
    <property type="project" value="InterPro"/>
</dbReference>
<organism evidence="7 8">
    <name type="scientific">Nitrincola tibetensis</name>
    <dbReference type="NCBI Taxonomy" id="2219697"/>
    <lineage>
        <taxon>Bacteria</taxon>
        <taxon>Pseudomonadati</taxon>
        <taxon>Pseudomonadota</taxon>
        <taxon>Gammaproteobacteria</taxon>
        <taxon>Oceanospirillales</taxon>
        <taxon>Oceanospirillaceae</taxon>
        <taxon>Nitrincola</taxon>
    </lineage>
</organism>
<keyword evidence="7" id="KW-0032">Aminotransferase</keyword>
<dbReference type="InterPro" id="IPR036390">
    <property type="entry name" value="WH_DNA-bd_sf"/>
</dbReference>
<evidence type="ECO:0000256" key="1">
    <source>
        <dbReference type="ARBA" id="ARBA00005384"/>
    </source>
</evidence>
<dbReference type="InterPro" id="IPR015424">
    <property type="entry name" value="PyrdxlP-dep_Trfase"/>
</dbReference>
<dbReference type="InterPro" id="IPR015421">
    <property type="entry name" value="PyrdxlP-dep_Trfase_major"/>
</dbReference>
<evidence type="ECO:0000313" key="7">
    <source>
        <dbReference type="EMBL" id="RAU18606.1"/>
    </source>
</evidence>
<dbReference type="GO" id="GO:0030170">
    <property type="term" value="F:pyridoxal phosphate binding"/>
    <property type="evidence" value="ECO:0007669"/>
    <property type="project" value="InterPro"/>
</dbReference>
<evidence type="ECO:0000256" key="5">
    <source>
        <dbReference type="ARBA" id="ARBA00023163"/>
    </source>
</evidence>
<keyword evidence="7" id="KW-0808">Transferase</keyword>
<dbReference type="Gene3D" id="3.40.640.10">
    <property type="entry name" value="Type I PLP-dependent aspartate aminotransferase-like (Major domain)"/>
    <property type="match status" value="1"/>
</dbReference>
<sequence length="492" mass="54887">MTTIECKGDNSMTQLSETKALLQKKARQRCHWLPTLDKSSGILYLSLVNQLAADIANGTLKAGDTLPPQRLLADALQITLGTVTRAYREAERRGLTEAKVGSGTRIRGQQVDLPNFHHLSKALADSIDLSLSTPIPSALRGEQLRQILLRLSSNHAETENAIVYQPEQGNLAHRQRLAHWMNAQGLRVDAQELLLTEGGQHADYLALQTFVRPGEAVASANITYPGMIAAAKQLGLKHINVSSDAQGIRPESLDRICQQQKIRLLYLMAEYNNPSCEMMSEARRIDLVEVARRHDLLILEDGVQFVPPSHRGTPFFELAPERSLYIFSVSKILDGGLRFGALRAPSPLMPKLSSALRAQCWGIAGLMGSVICEWIDMGGADQLIEWQWQEVKHRQQHLRQLFKDYDLRSHEFGFHAWLNLPEDWRASQFVEEAKQRGVTLIGPEPFCVGSYPAPQSVRICVTPPRDFSTFTEGVARLKHLLEQGPSMSTALI</sequence>
<keyword evidence="8" id="KW-1185">Reference proteome</keyword>
<dbReference type="InterPro" id="IPR000524">
    <property type="entry name" value="Tscrpt_reg_HTH_GntR"/>
</dbReference>
<dbReference type="GO" id="GO:0008483">
    <property type="term" value="F:transaminase activity"/>
    <property type="evidence" value="ECO:0007669"/>
    <property type="project" value="UniProtKB-KW"/>
</dbReference>
<dbReference type="CDD" id="cd07377">
    <property type="entry name" value="WHTH_GntR"/>
    <property type="match status" value="1"/>
</dbReference>
<gene>
    <name evidence="7" type="ORF">DN062_07500</name>
</gene>
<dbReference type="SMART" id="SM00345">
    <property type="entry name" value="HTH_GNTR"/>
    <property type="match status" value="1"/>
</dbReference>
<dbReference type="InterPro" id="IPR051446">
    <property type="entry name" value="HTH_trans_reg/aminotransferase"/>
</dbReference>
<dbReference type="Proteomes" id="UP000250744">
    <property type="component" value="Unassembled WGS sequence"/>
</dbReference>
<dbReference type="PROSITE" id="PS50949">
    <property type="entry name" value="HTH_GNTR"/>
    <property type="match status" value="1"/>
</dbReference>
<dbReference type="Gene3D" id="1.10.10.10">
    <property type="entry name" value="Winged helix-like DNA-binding domain superfamily/Winged helix DNA-binding domain"/>
    <property type="match status" value="1"/>
</dbReference>
<feature type="domain" description="HTH gntR-type" evidence="6">
    <location>
        <begin position="41"/>
        <end position="109"/>
    </location>
</feature>
<dbReference type="EMBL" id="QKRX01000004">
    <property type="protein sequence ID" value="RAU18606.1"/>
    <property type="molecule type" value="Genomic_DNA"/>
</dbReference>
<dbReference type="AlphaFoldDB" id="A0A364NNC9"/>